<keyword evidence="2" id="KW-1185">Reference proteome</keyword>
<organism evidence="1 2">
    <name type="scientific">Caerostris darwini</name>
    <dbReference type="NCBI Taxonomy" id="1538125"/>
    <lineage>
        <taxon>Eukaryota</taxon>
        <taxon>Metazoa</taxon>
        <taxon>Ecdysozoa</taxon>
        <taxon>Arthropoda</taxon>
        <taxon>Chelicerata</taxon>
        <taxon>Arachnida</taxon>
        <taxon>Araneae</taxon>
        <taxon>Araneomorphae</taxon>
        <taxon>Entelegynae</taxon>
        <taxon>Araneoidea</taxon>
        <taxon>Araneidae</taxon>
        <taxon>Caerostris</taxon>
    </lineage>
</organism>
<dbReference type="AlphaFoldDB" id="A0AAV4WJY1"/>
<dbReference type="Proteomes" id="UP001054837">
    <property type="component" value="Unassembled WGS sequence"/>
</dbReference>
<evidence type="ECO:0000313" key="2">
    <source>
        <dbReference type="Proteomes" id="UP001054837"/>
    </source>
</evidence>
<proteinExistence type="predicted"/>
<gene>
    <name evidence="1" type="ORF">CDAR_549051</name>
</gene>
<accession>A0AAV4WJY1</accession>
<protein>
    <submittedName>
        <fullName evidence="1">Uncharacterized protein</fullName>
    </submittedName>
</protein>
<comment type="caution">
    <text evidence="1">The sequence shown here is derived from an EMBL/GenBank/DDBJ whole genome shotgun (WGS) entry which is preliminary data.</text>
</comment>
<sequence>MGKVSEEMIRGRISIFNDFLCDLRTSKLLDPFPTGTSTFLGVLVGRATDPPIWFSRSRSGILCTFSAENYLVHQEQSLPPLFLGEAICPEKERPPPPRHWRRAILAHLQVSSGDHPDRLDECYHRPSLLCETWILLNTDSAKNKYFLQDPIPAAII</sequence>
<reference evidence="1 2" key="1">
    <citation type="submission" date="2021-06" db="EMBL/GenBank/DDBJ databases">
        <title>Caerostris darwini draft genome.</title>
        <authorList>
            <person name="Kono N."/>
            <person name="Arakawa K."/>
        </authorList>
    </citation>
    <scope>NUCLEOTIDE SEQUENCE [LARGE SCALE GENOMIC DNA]</scope>
</reference>
<evidence type="ECO:0000313" key="1">
    <source>
        <dbReference type="EMBL" id="GIY82539.1"/>
    </source>
</evidence>
<name>A0AAV4WJY1_9ARAC</name>
<dbReference type="EMBL" id="BPLQ01014724">
    <property type="protein sequence ID" value="GIY82539.1"/>
    <property type="molecule type" value="Genomic_DNA"/>
</dbReference>